<feature type="non-terminal residue" evidence="1">
    <location>
        <position position="45"/>
    </location>
</feature>
<dbReference type="AlphaFoldDB" id="A0A5C6P0E3"/>
<protein>
    <submittedName>
        <fullName evidence="1">Uncharacterized protein</fullName>
    </submittedName>
</protein>
<proteinExistence type="predicted"/>
<gene>
    <name evidence="1" type="ORF">D4764_16G0008080</name>
</gene>
<organism evidence="1 2">
    <name type="scientific">Takifugu flavidus</name>
    <name type="common">sansaifugu</name>
    <dbReference type="NCBI Taxonomy" id="433684"/>
    <lineage>
        <taxon>Eukaryota</taxon>
        <taxon>Metazoa</taxon>
        <taxon>Chordata</taxon>
        <taxon>Craniata</taxon>
        <taxon>Vertebrata</taxon>
        <taxon>Euteleostomi</taxon>
        <taxon>Actinopterygii</taxon>
        <taxon>Neopterygii</taxon>
        <taxon>Teleostei</taxon>
        <taxon>Neoteleostei</taxon>
        <taxon>Acanthomorphata</taxon>
        <taxon>Eupercaria</taxon>
        <taxon>Tetraodontiformes</taxon>
        <taxon>Tetradontoidea</taxon>
        <taxon>Tetraodontidae</taxon>
        <taxon>Takifugu</taxon>
    </lineage>
</organism>
<evidence type="ECO:0000313" key="2">
    <source>
        <dbReference type="Proteomes" id="UP000324091"/>
    </source>
</evidence>
<dbReference type="Proteomes" id="UP000324091">
    <property type="component" value="Chromosome 16"/>
</dbReference>
<dbReference type="EMBL" id="RHFK02000008">
    <property type="protein sequence ID" value="TWW72311.1"/>
    <property type="molecule type" value="Genomic_DNA"/>
</dbReference>
<name>A0A5C6P0E3_9TELE</name>
<comment type="caution">
    <text evidence="1">The sequence shown here is derived from an EMBL/GenBank/DDBJ whole genome shotgun (WGS) entry which is preliminary data.</text>
</comment>
<reference evidence="1 2" key="1">
    <citation type="submission" date="2019-04" db="EMBL/GenBank/DDBJ databases">
        <title>Chromosome genome assembly for Takifugu flavidus.</title>
        <authorList>
            <person name="Xiao S."/>
        </authorList>
    </citation>
    <scope>NUCLEOTIDE SEQUENCE [LARGE SCALE GENOMIC DNA]</scope>
    <source>
        <strain evidence="1">HTHZ2018</strain>
        <tissue evidence="1">Muscle</tissue>
    </source>
</reference>
<evidence type="ECO:0000313" key="1">
    <source>
        <dbReference type="EMBL" id="TWW72311.1"/>
    </source>
</evidence>
<keyword evidence="2" id="KW-1185">Reference proteome</keyword>
<accession>A0A5C6P0E3</accession>
<sequence>MASKAEGEECYYDTISSIQQCMHERDKRRLELELELLAYSRSNRR</sequence>